<dbReference type="RefSeq" id="WP_187332148.1">
    <property type="nucleotide sequence ID" value="NZ_CP060490.1"/>
</dbReference>
<name>A0A7G9B1X6_9FIRM</name>
<keyword evidence="1" id="KW-0812">Transmembrane</keyword>
<reference evidence="2 3" key="1">
    <citation type="submission" date="2020-08" db="EMBL/GenBank/DDBJ databases">
        <authorList>
            <person name="Liu C."/>
            <person name="Sun Q."/>
        </authorList>
    </citation>
    <scope>NUCLEOTIDE SEQUENCE [LARGE SCALE GENOMIC DNA]</scope>
    <source>
        <strain evidence="2 3">NSJ-62</strain>
    </source>
</reference>
<evidence type="ECO:0000256" key="1">
    <source>
        <dbReference type="SAM" id="Phobius"/>
    </source>
</evidence>
<accession>A0A7G9B1X6</accession>
<dbReference type="KEGG" id="ohi:H8790_08690"/>
<dbReference type="AlphaFoldDB" id="A0A7G9B1X6"/>
<dbReference type="EMBL" id="CP060490">
    <property type="protein sequence ID" value="QNL43557.1"/>
    <property type="molecule type" value="Genomic_DNA"/>
</dbReference>
<gene>
    <name evidence="2" type="ORF">H8790_08690</name>
</gene>
<dbReference type="Pfam" id="PF16152">
    <property type="entry name" value="DUF4860"/>
    <property type="match status" value="1"/>
</dbReference>
<sequence>MKRHSIGGIFVLLTFGVLSSAILLVLLLGADSYRQLSERGGASYEKRICVQYIASKVRHNDVPGGVFVDGFSSDEEGIPTLYLAREVEGEPYYTRIYYYDGSVRELFASALEEFSPEDGNEVMAAGALNFWEGDGELTVEATDTKGEVTALTLALRSGEADA</sequence>
<dbReference type="InterPro" id="IPR032340">
    <property type="entry name" value="DUF4860"/>
</dbReference>
<evidence type="ECO:0000313" key="3">
    <source>
        <dbReference type="Proteomes" id="UP000515960"/>
    </source>
</evidence>
<keyword evidence="1" id="KW-1133">Transmembrane helix</keyword>
<keyword evidence="3" id="KW-1185">Reference proteome</keyword>
<keyword evidence="1" id="KW-0472">Membrane</keyword>
<proteinExistence type="predicted"/>
<organism evidence="2 3">
    <name type="scientific">Oscillibacter hominis</name>
    <dbReference type="NCBI Taxonomy" id="2763056"/>
    <lineage>
        <taxon>Bacteria</taxon>
        <taxon>Bacillati</taxon>
        <taxon>Bacillota</taxon>
        <taxon>Clostridia</taxon>
        <taxon>Eubacteriales</taxon>
        <taxon>Oscillospiraceae</taxon>
        <taxon>Oscillibacter</taxon>
    </lineage>
</organism>
<protein>
    <submittedName>
        <fullName evidence="2">DUF4860 domain-containing protein</fullName>
    </submittedName>
</protein>
<dbReference type="Proteomes" id="UP000515960">
    <property type="component" value="Chromosome"/>
</dbReference>
<feature type="transmembrane region" description="Helical" evidence="1">
    <location>
        <begin position="6"/>
        <end position="29"/>
    </location>
</feature>
<evidence type="ECO:0000313" key="2">
    <source>
        <dbReference type="EMBL" id="QNL43557.1"/>
    </source>
</evidence>